<keyword evidence="3" id="KW-1185">Reference proteome</keyword>
<dbReference type="Proteomes" id="UP000015347">
    <property type="component" value="Unassembled WGS sequence"/>
</dbReference>
<reference evidence="3" key="1">
    <citation type="journal article" date="2014" name="Stand. Genomic Sci.">
        <title>Genome sequence of the exopolysaccharide-producing Salipiger mucosus type strain (DSM 16094(T)), a moderately halophilic member of the Roseobacter clade.</title>
        <authorList>
            <person name="Riedel T."/>
            <person name="Spring S."/>
            <person name="Fiebig A."/>
            <person name="Petersen J."/>
            <person name="Kyrpides N.C."/>
            <person name="Goker M."/>
            <person name="Klenk H.P."/>
        </authorList>
    </citation>
    <scope>NUCLEOTIDE SEQUENCE [LARGE SCALE GENOMIC DNA]</scope>
    <source>
        <strain evidence="3">DSM 16094</strain>
    </source>
</reference>
<dbReference type="CDD" id="cd12108">
    <property type="entry name" value="Hr-like"/>
    <property type="match status" value="1"/>
</dbReference>
<sequence>MDDLDLKTRSGLPEALRVLLQDYPREAWEADPGFSGLVQFWLERHMMFRRLTEAMQTDAEAEMDGRLDREAMAPRLARMGNMLIEQLHGHHQIEDHHYFPVLSGLDQRLTRGFEILDRDHHAMDGLLDRFARSANGVLQGQTETGPFRDELLSFSGMLERHLHDEEDLIVPVILRHGAGGLG</sequence>
<proteinExistence type="predicted"/>
<comment type="caution">
    <text evidence="2">The sequence shown here is derived from an EMBL/GenBank/DDBJ whole genome shotgun (WGS) entry which is preliminary data.</text>
</comment>
<dbReference type="EMBL" id="APVH01000003">
    <property type="protein sequence ID" value="EPX86788.1"/>
    <property type="molecule type" value="Genomic_DNA"/>
</dbReference>
<accession>S9R456</accession>
<dbReference type="RefSeq" id="WP_020040962.1">
    <property type="nucleotide sequence ID" value="NZ_KE557273.1"/>
</dbReference>
<evidence type="ECO:0000313" key="2">
    <source>
        <dbReference type="EMBL" id="EPX86788.1"/>
    </source>
</evidence>
<dbReference type="eggNOG" id="ENOG5030DC7">
    <property type="taxonomic scope" value="Bacteria"/>
</dbReference>
<dbReference type="InterPro" id="IPR012312">
    <property type="entry name" value="Hemerythrin-like"/>
</dbReference>
<gene>
    <name evidence="2" type="ORF">Salmuc_01436</name>
</gene>
<dbReference type="OrthoDB" id="6077989at2"/>
<evidence type="ECO:0000259" key="1">
    <source>
        <dbReference type="Pfam" id="PF01814"/>
    </source>
</evidence>
<protein>
    <recommendedName>
        <fullName evidence="1">Hemerythrin-like domain-containing protein</fullName>
    </recommendedName>
</protein>
<evidence type="ECO:0000313" key="3">
    <source>
        <dbReference type="Proteomes" id="UP000015347"/>
    </source>
</evidence>
<name>S9R456_9RHOB</name>
<organism evidence="2 3">
    <name type="scientific">Salipiger mucosus DSM 16094</name>
    <dbReference type="NCBI Taxonomy" id="1123237"/>
    <lineage>
        <taxon>Bacteria</taxon>
        <taxon>Pseudomonadati</taxon>
        <taxon>Pseudomonadota</taxon>
        <taxon>Alphaproteobacteria</taxon>
        <taxon>Rhodobacterales</taxon>
        <taxon>Roseobacteraceae</taxon>
        <taxon>Salipiger</taxon>
    </lineage>
</organism>
<dbReference type="HOGENOM" id="CLU_120431_0_0_5"/>
<dbReference type="AlphaFoldDB" id="S9R456"/>
<dbReference type="Pfam" id="PF01814">
    <property type="entry name" value="Hemerythrin"/>
    <property type="match status" value="1"/>
</dbReference>
<dbReference type="Gene3D" id="1.20.120.520">
    <property type="entry name" value="nmb1532 protein domain like"/>
    <property type="match status" value="1"/>
</dbReference>
<dbReference type="STRING" id="1123237.Salmuc_01436"/>
<feature type="domain" description="Hemerythrin-like" evidence="1">
    <location>
        <begin position="38"/>
        <end position="172"/>
    </location>
</feature>